<feature type="region of interest" description="Disordered" evidence="1">
    <location>
        <begin position="151"/>
        <end position="174"/>
    </location>
</feature>
<dbReference type="EMBL" id="JAQIZT010000011">
    <property type="protein sequence ID" value="KAJ6978583.1"/>
    <property type="molecule type" value="Genomic_DNA"/>
</dbReference>
<sequence length="174" mass="19777">MEQMGWAKDGCQNKYVKNSLLTNLLYVAARLSDLWLSSDDGHVIWINVKNNRPFLFWKPPDVLTLKWNVDVGNKDSNKTELLAVVKAIDLSPSKNDFFGLNFLVESDSASVRGPELIGSLEYKFLQLEFSIVLSREEVSLDFTDNEDEEYVDLPRAEKQETSSKSMRGPRLGLS</sequence>
<dbReference type="AlphaFoldDB" id="A0AAD6M417"/>
<organism evidence="2 3">
    <name type="scientific">Populus alba x Populus x berolinensis</name>
    <dbReference type="NCBI Taxonomy" id="444605"/>
    <lineage>
        <taxon>Eukaryota</taxon>
        <taxon>Viridiplantae</taxon>
        <taxon>Streptophyta</taxon>
        <taxon>Embryophyta</taxon>
        <taxon>Tracheophyta</taxon>
        <taxon>Spermatophyta</taxon>
        <taxon>Magnoliopsida</taxon>
        <taxon>eudicotyledons</taxon>
        <taxon>Gunneridae</taxon>
        <taxon>Pentapetalae</taxon>
        <taxon>rosids</taxon>
        <taxon>fabids</taxon>
        <taxon>Malpighiales</taxon>
        <taxon>Salicaceae</taxon>
        <taxon>Saliceae</taxon>
        <taxon>Populus</taxon>
    </lineage>
</organism>
<feature type="compositionally biased region" description="Basic and acidic residues" evidence="1">
    <location>
        <begin position="152"/>
        <end position="161"/>
    </location>
</feature>
<reference evidence="2" key="1">
    <citation type="journal article" date="2023" name="Mol. Ecol. Resour.">
        <title>Chromosome-level genome assembly of a triploid poplar Populus alba 'Berolinensis'.</title>
        <authorList>
            <person name="Chen S."/>
            <person name="Yu Y."/>
            <person name="Wang X."/>
            <person name="Wang S."/>
            <person name="Zhang T."/>
            <person name="Zhou Y."/>
            <person name="He R."/>
            <person name="Meng N."/>
            <person name="Wang Y."/>
            <person name="Liu W."/>
            <person name="Liu Z."/>
            <person name="Liu J."/>
            <person name="Guo Q."/>
            <person name="Huang H."/>
            <person name="Sederoff R.R."/>
            <person name="Wang G."/>
            <person name="Qu G."/>
            <person name="Chen S."/>
        </authorList>
    </citation>
    <scope>NUCLEOTIDE SEQUENCE</scope>
    <source>
        <strain evidence="2">SC-2020</strain>
    </source>
</reference>
<protein>
    <submittedName>
        <fullName evidence="2">Uncharacterized protein</fullName>
    </submittedName>
</protein>
<evidence type="ECO:0000313" key="3">
    <source>
        <dbReference type="Proteomes" id="UP001164929"/>
    </source>
</evidence>
<accession>A0AAD6M417</accession>
<dbReference type="Proteomes" id="UP001164929">
    <property type="component" value="Chromosome 11"/>
</dbReference>
<evidence type="ECO:0000313" key="2">
    <source>
        <dbReference type="EMBL" id="KAJ6978583.1"/>
    </source>
</evidence>
<keyword evidence="3" id="KW-1185">Reference proteome</keyword>
<name>A0AAD6M417_9ROSI</name>
<gene>
    <name evidence="2" type="ORF">NC653_026881</name>
</gene>
<evidence type="ECO:0000256" key="1">
    <source>
        <dbReference type="SAM" id="MobiDB-lite"/>
    </source>
</evidence>
<comment type="caution">
    <text evidence="2">The sequence shown here is derived from an EMBL/GenBank/DDBJ whole genome shotgun (WGS) entry which is preliminary data.</text>
</comment>
<proteinExistence type="predicted"/>